<protein>
    <submittedName>
        <fullName evidence="1">Uncharacterized protein</fullName>
    </submittedName>
</protein>
<keyword evidence="2" id="KW-1185">Reference proteome</keyword>
<accession>A0ABU3L7B2</accession>
<evidence type="ECO:0000313" key="1">
    <source>
        <dbReference type="EMBL" id="MDT7829582.1"/>
    </source>
</evidence>
<comment type="caution">
    <text evidence="1">The sequence shown here is derived from an EMBL/GenBank/DDBJ whole genome shotgun (WGS) entry which is preliminary data.</text>
</comment>
<reference evidence="1 2" key="1">
    <citation type="submission" date="2023-09" db="EMBL/GenBank/DDBJ databases">
        <title>Novel taxa isolated from Blanes Bay.</title>
        <authorList>
            <person name="Rey-Velasco X."/>
            <person name="Lucena T."/>
        </authorList>
    </citation>
    <scope>NUCLEOTIDE SEQUENCE [LARGE SCALE GENOMIC DNA]</scope>
    <source>
        <strain evidence="1 2">S334</strain>
    </source>
</reference>
<name>A0ABU3L7B2_9FLAO</name>
<gene>
    <name evidence="1" type="ORF">RQM65_12980</name>
</gene>
<dbReference type="RefSeq" id="WP_314015607.1">
    <property type="nucleotide sequence ID" value="NZ_JAVTTP010000001.1"/>
</dbReference>
<proteinExistence type="predicted"/>
<dbReference type="Proteomes" id="UP001250656">
    <property type="component" value="Unassembled WGS sequence"/>
</dbReference>
<dbReference type="EMBL" id="JAVTTP010000001">
    <property type="protein sequence ID" value="MDT7829582.1"/>
    <property type="molecule type" value="Genomic_DNA"/>
</dbReference>
<sequence>MDTHTGGVAEETDVGVIARVVDRVTKGVRNKLASLLRAVDDKEGKTIPFYKEYAQLDDSDRTLERYMQQLREADLIKFRGDALKTGGSFHEYKIKFHAAIVSLYPNDTYSQAIDKLQRAFVQAAEEKDGLRVFWNKSTEQKFSTKFGYIYDNAKKEFKLQDEDEAK</sequence>
<organism evidence="1 2">
    <name type="scientific">Pricia mediterranea</name>
    <dbReference type="NCBI Taxonomy" id="3076079"/>
    <lineage>
        <taxon>Bacteria</taxon>
        <taxon>Pseudomonadati</taxon>
        <taxon>Bacteroidota</taxon>
        <taxon>Flavobacteriia</taxon>
        <taxon>Flavobacteriales</taxon>
        <taxon>Flavobacteriaceae</taxon>
        <taxon>Pricia</taxon>
    </lineage>
</organism>
<evidence type="ECO:0000313" key="2">
    <source>
        <dbReference type="Proteomes" id="UP001250656"/>
    </source>
</evidence>